<protein>
    <submittedName>
        <fullName evidence="1">Uncharacterized protein</fullName>
    </submittedName>
</protein>
<reference evidence="1" key="1">
    <citation type="submission" date="2022-11" db="EMBL/GenBank/DDBJ databases">
        <title>Genome Resource of Sclerotinia nivalis Strain SnTB1, a Plant Pathogen Isolated from American Ginseng.</title>
        <authorList>
            <person name="Fan S."/>
        </authorList>
    </citation>
    <scope>NUCLEOTIDE SEQUENCE</scope>
    <source>
        <strain evidence="1">SnTB1</strain>
    </source>
</reference>
<evidence type="ECO:0000313" key="2">
    <source>
        <dbReference type="Proteomes" id="UP001152300"/>
    </source>
</evidence>
<dbReference type="OrthoDB" id="3535749at2759"/>
<proteinExistence type="predicted"/>
<sequence length="178" mass="19495">MDTGMTMLLMSGLPMAPAPDTFARTPTHEFACKSQSPSTARRQFEGPFHGGAKFTSYENEKISDRAMEKITGLNCRRGLGMQKQNGNSSSSLSLSMSYGFGFYWTCCNRISAKAKVIGSLGGVMEIFVKGPCKRKNSLAEDKCRECRHEVCGDCEKVAECSWTSATGKQSRNVVDKTC</sequence>
<keyword evidence="2" id="KW-1185">Reference proteome</keyword>
<name>A0A9X0ADV3_9HELO</name>
<evidence type="ECO:0000313" key="1">
    <source>
        <dbReference type="EMBL" id="KAJ8060549.1"/>
    </source>
</evidence>
<organism evidence="1 2">
    <name type="scientific">Sclerotinia nivalis</name>
    <dbReference type="NCBI Taxonomy" id="352851"/>
    <lineage>
        <taxon>Eukaryota</taxon>
        <taxon>Fungi</taxon>
        <taxon>Dikarya</taxon>
        <taxon>Ascomycota</taxon>
        <taxon>Pezizomycotina</taxon>
        <taxon>Leotiomycetes</taxon>
        <taxon>Helotiales</taxon>
        <taxon>Sclerotiniaceae</taxon>
        <taxon>Sclerotinia</taxon>
    </lineage>
</organism>
<comment type="caution">
    <text evidence="1">The sequence shown here is derived from an EMBL/GenBank/DDBJ whole genome shotgun (WGS) entry which is preliminary data.</text>
</comment>
<gene>
    <name evidence="1" type="ORF">OCU04_010865</name>
</gene>
<dbReference type="AlphaFoldDB" id="A0A9X0ADV3"/>
<dbReference type="EMBL" id="JAPEIS010000013">
    <property type="protein sequence ID" value="KAJ8060549.1"/>
    <property type="molecule type" value="Genomic_DNA"/>
</dbReference>
<dbReference type="Proteomes" id="UP001152300">
    <property type="component" value="Unassembled WGS sequence"/>
</dbReference>
<accession>A0A9X0ADV3</accession>